<evidence type="ECO:0000313" key="2">
    <source>
        <dbReference type="EMBL" id="KAE8246471.1"/>
    </source>
</evidence>
<dbReference type="InterPro" id="IPR016025">
    <property type="entry name" value="Clathrin_H-chain_N"/>
</dbReference>
<dbReference type="EMBL" id="LWDF02000480">
    <property type="protein sequence ID" value="KAE8246471.1"/>
    <property type="molecule type" value="Genomic_DNA"/>
</dbReference>
<name>A0A8T8SRB2_9BASI</name>
<dbReference type="PANTHER" id="PTHR10292:SF1">
    <property type="entry name" value="CLATHRIN HEAVY CHAIN"/>
    <property type="match status" value="1"/>
</dbReference>
<feature type="compositionally biased region" description="Low complexity" evidence="1">
    <location>
        <begin position="157"/>
        <end position="187"/>
    </location>
</feature>
<dbReference type="GO" id="GO:0006898">
    <property type="term" value="P:receptor-mediated endocytosis"/>
    <property type="evidence" value="ECO:0007669"/>
    <property type="project" value="TreeGrafter"/>
</dbReference>
<keyword evidence="3" id="KW-1185">Reference proteome</keyword>
<dbReference type="GO" id="GO:0030130">
    <property type="term" value="C:clathrin coat of trans-Golgi network vesicle"/>
    <property type="evidence" value="ECO:0007669"/>
    <property type="project" value="InterPro"/>
</dbReference>
<feature type="compositionally biased region" description="Low complexity" evidence="1">
    <location>
        <begin position="239"/>
        <end position="257"/>
    </location>
</feature>
<organism evidence="2 3">
    <name type="scientific">Tilletia indica</name>
    <dbReference type="NCBI Taxonomy" id="43049"/>
    <lineage>
        <taxon>Eukaryota</taxon>
        <taxon>Fungi</taxon>
        <taxon>Dikarya</taxon>
        <taxon>Basidiomycota</taxon>
        <taxon>Ustilaginomycotina</taxon>
        <taxon>Exobasidiomycetes</taxon>
        <taxon>Tilletiales</taxon>
        <taxon>Tilletiaceae</taxon>
        <taxon>Tilletia</taxon>
    </lineage>
</organism>
<dbReference type="GO" id="GO:0006886">
    <property type="term" value="P:intracellular protein transport"/>
    <property type="evidence" value="ECO:0007669"/>
    <property type="project" value="InterPro"/>
</dbReference>
<dbReference type="GO" id="GO:0030479">
    <property type="term" value="C:actin cortical patch"/>
    <property type="evidence" value="ECO:0007669"/>
    <property type="project" value="TreeGrafter"/>
</dbReference>
<dbReference type="PANTHER" id="PTHR10292">
    <property type="entry name" value="CLATHRIN HEAVY CHAIN RELATED"/>
    <property type="match status" value="1"/>
</dbReference>
<feature type="region of interest" description="Disordered" evidence="1">
    <location>
        <begin position="1"/>
        <end position="94"/>
    </location>
</feature>
<dbReference type="InterPro" id="IPR022365">
    <property type="entry name" value="Clathrin_H-chain_propeller_rpt"/>
</dbReference>
<dbReference type="GO" id="GO:0030132">
    <property type="term" value="C:clathrin coat of coated pit"/>
    <property type="evidence" value="ECO:0007669"/>
    <property type="project" value="InterPro"/>
</dbReference>
<dbReference type="Gene3D" id="2.130.10.110">
    <property type="entry name" value="Clathrin heavy-chain terminal domain"/>
    <property type="match status" value="1"/>
</dbReference>
<dbReference type="GO" id="GO:0071439">
    <property type="term" value="C:clathrin complex"/>
    <property type="evidence" value="ECO:0007669"/>
    <property type="project" value="TreeGrafter"/>
</dbReference>
<feature type="compositionally biased region" description="Low complexity" evidence="1">
    <location>
        <begin position="210"/>
        <end position="224"/>
    </location>
</feature>
<dbReference type="GO" id="GO:0005829">
    <property type="term" value="C:cytosol"/>
    <property type="evidence" value="ECO:0007669"/>
    <property type="project" value="GOC"/>
</dbReference>
<dbReference type="GO" id="GO:0006895">
    <property type="term" value="P:Golgi to endosome transport"/>
    <property type="evidence" value="ECO:0007669"/>
    <property type="project" value="TreeGrafter"/>
</dbReference>
<proteinExistence type="predicted"/>
<dbReference type="GO" id="GO:0032051">
    <property type="term" value="F:clathrin light chain binding"/>
    <property type="evidence" value="ECO:0007669"/>
    <property type="project" value="TreeGrafter"/>
</dbReference>
<feature type="compositionally biased region" description="Low complexity" evidence="1">
    <location>
        <begin position="15"/>
        <end position="28"/>
    </location>
</feature>
<dbReference type="SUPFAM" id="SSF50989">
    <property type="entry name" value="Clathrin heavy-chain terminal domain"/>
    <property type="match status" value="1"/>
</dbReference>
<evidence type="ECO:0000256" key="1">
    <source>
        <dbReference type="SAM" id="MobiDB-lite"/>
    </source>
</evidence>
<dbReference type="InterPro" id="IPR027417">
    <property type="entry name" value="P-loop_NTPase"/>
</dbReference>
<comment type="caution">
    <text evidence="2">The sequence shown here is derived from an EMBL/GenBank/DDBJ whole genome shotgun (WGS) entry which is preliminary data.</text>
</comment>
<reference evidence="2" key="1">
    <citation type="submission" date="2016-04" db="EMBL/GenBank/DDBJ databases">
        <authorList>
            <person name="Nguyen H.D."/>
            <person name="Samba Siva P."/>
            <person name="Cullis J."/>
            <person name="Levesque C.A."/>
            <person name="Hambleton S."/>
        </authorList>
    </citation>
    <scope>NUCLEOTIDE SEQUENCE</scope>
    <source>
        <strain evidence="2">DAOMC 236416</strain>
    </source>
</reference>
<dbReference type="AlphaFoldDB" id="A0A8T8SRB2"/>
<dbReference type="Pfam" id="PF01394">
    <property type="entry name" value="Clathrin_propel"/>
    <property type="match status" value="1"/>
</dbReference>
<evidence type="ECO:0000313" key="3">
    <source>
        <dbReference type="Proteomes" id="UP000077521"/>
    </source>
</evidence>
<feature type="region of interest" description="Disordered" evidence="1">
    <location>
        <begin position="150"/>
        <end position="257"/>
    </location>
</feature>
<dbReference type="GO" id="GO:0005198">
    <property type="term" value="F:structural molecule activity"/>
    <property type="evidence" value="ECO:0007669"/>
    <property type="project" value="InterPro"/>
</dbReference>
<sequence>MVTGFGNADDSLQFAGPASSSALAASQSNPDGLSTLTELAERDEEEESDSNATKPKKTVDEQPQETDELDRLRKQARRASLTPRPLKLKSRPASLFLPSGGLARAIAHRIDPLSPQRGIMPFSSSGREMPLAFKRNSLLLSGRMDAPLPSENFPPASSVDSSLVSSISRTAEEPSSTKSSTSKPAAAVGPSTPVDEPVMDGDDVILPGPATATTAAAQAAVGTTIPTSPTELSLRRRLSQPSRSSSHTSSATSSNSSKVNSQAKFLDQYHWLGLSQELSRCLTLSTLKLFPNSQPIFGHAAAFAELKVGDVATPYTLLIFANRSATSAKLHIVEIDHNTTSPMFSKKAVDVFFPSGATSDFPVAMQVSKRYGIVYLVTKYGLIHLYDLETGACIYMNRISGDTIFVTSEYEATSNHAVSKTSRAMLCCNASIDFRTGIAMVIGPLSSGKSTLLSAVLPEPYITSGKVITPAQNSVRKPIAYSSQDCWMQETLSLRANIIFHSNQPFWTRTGMTPWCMPAA</sequence>
<dbReference type="SUPFAM" id="SSF52540">
    <property type="entry name" value="P-loop containing nucleoside triphosphate hydrolases"/>
    <property type="match status" value="1"/>
</dbReference>
<gene>
    <name evidence="2" type="ORF">A4X13_0g5776</name>
</gene>
<protein>
    <submittedName>
        <fullName evidence="2">Uncharacterized protein</fullName>
    </submittedName>
</protein>
<accession>A0A8T8SRB2</accession>
<reference evidence="2" key="2">
    <citation type="journal article" date="2019" name="IMA Fungus">
        <title>Genome sequencing and comparison of five Tilletia species to identify candidate genes for the detection of regulated species infecting wheat.</title>
        <authorList>
            <person name="Nguyen H.D.T."/>
            <person name="Sultana T."/>
            <person name="Kesanakurti P."/>
            <person name="Hambleton S."/>
        </authorList>
    </citation>
    <scope>NUCLEOTIDE SEQUENCE</scope>
    <source>
        <strain evidence="2">DAOMC 236416</strain>
    </source>
</reference>
<dbReference type="Proteomes" id="UP000077521">
    <property type="component" value="Unassembled WGS sequence"/>
</dbReference>